<dbReference type="STRING" id="555088.DealDRAFT_2047"/>
<dbReference type="GO" id="GO:0008652">
    <property type="term" value="P:amino acid biosynthetic process"/>
    <property type="evidence" value="ECO:0007669"/>
    <property type="project" value="UniProtKB-ARBA"/>
</dbReference>
<dbReference type="PANTHER" id="PTHR42743">
    <property type="entry name" value="AMINO-ACID AMINOTRANSFERASE"/>
    <property type="match status" value="1"/>
</dbReference>
<dbReference type="InterPro" id="IPR043132">
    <property type="entry name" value="BCAT-like_C"/>
</dbReference>
<comment type="similarity">
    <text evidence="2">Belongs to the class-IV pyridoxal-phosphate-dependent aminotransferase family.</text>
</comment>
<evidence type="ECO:0000256" key="12">
    <source>
        <dbReference type="ARBA" id="ARBA00047911"/>
    </source>
</evidence>
<evidence type="ECO:0000256" key="11">
    <source>
        <dbReference type="ARBA" id="ARBA00033391"/>
    </source>
</evidence>
<dbReference type="Proteomes" id="UP000006443">
    <property type="component" value="Unassembled WGS sequence"/>
</dbReference>
<dbReference type="AlphaFoldDB" id="C0GHT8"/>
<evidence type="ECO:0000256" key="6">
    <source>
        <dbReference type="ARBA" id="ARBA00022576"/>
    </source>
</evidence>
<dbReference type="Pfam" id="PF01063">
    <property type="entry name" value="Aminotran_4"/>
    <property type="match status" value="1"/>
</dbReference>
<evidence type="ECO:0000256" key="7">
    <source>
        <dbReference type="ARBA" id="ARBA00022679"/>
    </source>
</evidence>
<dbReference type="GO" id="GO:0046394">
    <property type="term" value="P:carboxylic acid biosynthetic process"/>
    <property type="evidence" value="ECO:0007669"/>
    <property type="project" value="UniProtKB-ARBA"/>
</dbReference>
<dbReference type="SUPFAM" id="SSF56752">
    <property type="entry name" value="D-aminoacid aminotransferase-like PLP-dependent enzymes"/>
    <property type="match status" value="1"/>
</dbReference>
<dbReference type="Gene3D" id="3.20.10.10">
    <property type="entry name" value="D-amino Acid Aminotransferase, subunit A, domain 2"/>
    <property type="match status" value="1"/>
</dbReference>
<dbReference type="NCBIfam" id="TIGR01121">
    <property type="entry name" value="D_amino_aminoT"/>
    <property type="match status" value="1"/>
</dbReference>
<reference evidence="13 14" key="1">
    <citation type="submission" date="2009-02" db="EMBL/GenBank/DDBJ databases">
        <title>Sequencing of the draft genome and assembly of Dethiobacter alkaliphilus AHT 1.</title>
        <authorList>
            <consortium name="US DOE Joint Genome Institute (JGI-PGF)"/>
            <person name="Lucas S."/>
            <person name="Copeland A."/>
            <person name="Lapidus A."/>
            <person name="Glavina del Rio T."/>
            <person name="Dalin E."/>
            <person name="Tice H."/>
            <person name="Bruce D."/>
            <person name="Goodwin L."/>
            <person name="Pitluck S."/>
            <person name="Larimer F."/>
            <person name="Land M.L."/>
            <person name="Hauser L."/>
            <person name="Muyzer G."/>
        </authorList>
    </citation>
    <scope>NUCLEOTIDE SEQUENCE [LARGE SCALE GENOMIC DNA]</scope>
    <source>
        <strain evidence="13 14">AHT 1</strain>
    </source>
</reference>
<dbReference type="InterPro" id="IPR005784">
    <property type="entry name" value="D_amino_transT"/>
</dbReference>
<name>C0GHT8_DETAL</name>
<evidence type="ECO:0000256" key="4">
    <source>
        <dbReference type="ARBA" id="ARBA00012874"/>
    </source>
</evidence>
<organism evidence="13 14">
    <name type="scientific">Dethiobacter alkaliphilus AHT 1</name>
    <dbReference type="NCBI Taxonomy" id="555088"/>
    <lineage>
        <taxon>Bacteria</taxon>
        <taxon>Bacillati</taxon>
        <taxon>Bacillota</taxon>
        <taxon>Dethiobacteria</taxon>
        <taxon>Dethiobacterales</taxon>
        <taxon>Dethiobacteraceae</taxon>
        <taxon>Dethiobacter</taxon>
    </lineage>
</organism>
<evidence type="ECO:0000256" key="3">
    <source>
        <dbReference type="ARBA" id="ARBA00011738"/>
    </source>
</evidence>
<comment type="cofactor">
    <cofactor evidence="1">
        <name>pyridoxal 5'-phosphate</name>
        <dbReference type="ChEBI" id="CHEBI:597326"/>
    </cofactor>
</comment>
<dbReference type="GO" id="GO:0030170">
    <property type="term" value="F:pyridoxal phosphate binding"/>
    <property type="evidence" value="ECO:0007669"/>
    <property type="project" value="InterPro"/>
</dbReference>
<dbReference type="InterPro" id="IPR001544">
    <property type="entry name" value="Aminotrans_IV"/>
</dbReference>
<gene>
    <name evidence="13" type="ORF">DealDRAFT_2047</name>
</gene>
<evidence type="ECO:0000256" key="10">
    <source>
        <dbReference type="ARBA" id="ARBA00033316"/>
    </source>
</evidence>
<dbReference type="GO" id="GO:0047810">
    <property type="term" value="F:D-alanine-2-oxoglutarate aminotransferase activity"/>
    <property type="evidence" value="ECO:0007669"/>
    <property type="project" value="UniProtKB-EC"/>
</dbReference>
<dbReference type="FunFam" id="3.20.10.10:FF:000002">
    <property type="entry name" value="D-alanine aminotransferase"/>
    <property type="match status" value="1"/>
</dbReference>
<dbReference type="eggNOG" id="COG0115">
    <property type="taxonomic scope" value="Bacteria"/>
</dbReference>
<protein>
    <recommendedName>
        <fullName evidence="5">D-alanine aminotransferase</fullName>
        <ecNumber evidence="4">2.6.1.21</ecNumber>
    </recommendedName>
    <alternativeName>
        <fullName evidence="11">D-amino acid aminotransferase</fullName>
    </alternativeName>
    <alternativeName>
        <fullName evidence="9">D-amino acid transaminase</fullName>
    </alternativeName>
    <alternativeName>
        <fullName evidence="10">D-aspartate aminotransferase</fullName>
    </alternativeName>
</protein>
<keyword evidence="6 13" id="KW-0032">Aminotransferase</keyword>
<keyword evidence="8" id="KW-0663">Pyridoxal phosphate</keyword>
<dbReference type="PANTHER" id="PTHR42743:SF10">
    <property type="entry name" value="D-ALANINE AMINOTRANSFERASE"/>
    <property type="match status" value="1"/>
</dbReference>
<dbReference type="EMBL" id="ACJM01000010">
    <property type="protein sequence ID" value="EEG77012.1"/>
    <property type="molecule type" value="Genomic_DNA"/>
</dbReference>
<accession>C0GHT8</accession>
<dbReference type="InterPro" id="IPR043131">
    <property type="entry name" value="BCAT-like_N"/>
</dbReference>
<dbReference type="InterPro" id="IPR050571">
    <property type="entry name" value="Class-IV_PLP-Dep_Aminotrnsfr"/>
</dbReference>
<evidence type="ECO:0000256" key="1">
    <source>
        <dbReference type="ARBA" id="ARBA00001933"/>
    </source>
</evidence>
<evidence type="ECO:0000313" key="14">
    <source>
        <dbReference type="Proteomes" id="UP000006443"/>
    </source>
</evidence>
<dbReference type="Gene3D" id="3.30.470.10">
    <property type="match status" value="1"/>
</dbReference>
<sequence>MAAEDACLNIEDRGTLFGDGVYEFFKVHNGKVLMTQEHLDRLRYSASELELTVPYSDEKIGAIIDKLIDTNGLQYGGIYLQLTRGAAHRIHQFPDDCTPNFFIVAREMPPVPQSLYEEGMAVLLLPDERWKRCDIKSLNLLANILAKQKAIKAGVDDAILYSERGITESTSSSVLTVIDGVLTTTPLGPWILPGITRQAVLELALKDNIPVAERFISKEELTAADEVIITNTRSDVTPVTTVDGQPVGNGKPGKITRRLMDLFADLLK</sequence>
<comment type="subunit">
    <text evidence="3">Homodimer.</text>
</comment>
<keyword evidence="7 13" id="KW-0808">Transferase</keyword>
<evidence type="ECO:0000313" key="13">
    <source>
        <dbReference type="EMBL" id="EEG77012.1"/>
    </source>
</evidence>
<keyword evidence="14" id="KW-1185">Reference proteome</keyword>
<proteinExistence type="inferred from homology"/>
<dbReference type="InterPro" id="IPR036038">
    <property type="entry name" value="Aminotransferase-like"/>
</dbReference>
<comment type="catalytic activity">
    <reaction evidence="12">
        <text>D-alanine + 2-oxoglutarate = D-glutamate + pyruvate</text>
        <dbReference type="Rhea" id="RHEA:15869"/>
        <dbReference type="ChEBI" id="CHEBI:15361"/>
        <dbReference type="ChEBI" id="CHEBI:16810"/>
        <dbReference type="ChEBI" id="CHEBI:29986"/>
        <dbReference type="ChEBI" id="CHEBI:57416"/>
        <dbReference type="EC" id="2.6.1.21"/>
    </reaction>
</comment>
<evidence type="ECO:0000256" key="5">
    <source>
        <dbReference type="ARBA" id="ARBA00021779"/>
    </source>
</evidence>
<comment type="caution">
    <text evidence="13">The sequence shown here is derived from an EMBL/GenBank/DDBJ whole genome shotgun (WGS) entry which is preliminary data.</text>
</comment>
<evidence type="ECO:0000256" key="2">
    <source>
        <dbReference type="ARBA" id="ARBA00009320"/>
    </source>
</evidence>
<dbReference type="EC" id="2.6.1.21" evidence="4"/>
<evidence type="ECO:0000256" key="9">
    <source>
        <dbReference type="ARBA" id="ARBA00030138"/>
    </source>
</evidence>
<evidence type="ECO:0000256" key="8">
    <source>
        <dbReference type="ARBA" id="ARBA00022898"/>
    </source>
</evidence>
<dbReference type="GO" id="GO:0005829">
    <property type="term" value="C:cytosol"/>
    <property type="evidence" value="ECO:0007669"/>
    <property type="project" value="TreeGrafter"/>
</dbReference>
<dbReference type="GO" id="GO:0046416">
    <property type="term" value="P:D-amino acid metabolic process"/>
    <property type="evidence" value="ECO:0007669"/>
    <property type="project" value="InterPro"/>
</dbReference>